<name>A0A7H0GL56_9BURK</name>
<feature type="chain" id="PRO_5028944558" evidence="1">
    <location>
        <begin position="28"/>
        <end position="286"/>
    </location>
</feature>
<sequence>MKSAKRPIKFALLAAALSASLWSTAQAGTCALIPSDVADMEDTERVELLEQFKFAELDNLLTKQARKRLSQPGGDLLTLREIIYLQSRAGSDGKLLRMWLDERPQSFFAQYNMGLFYGLRAFSARGTEAANKVSAAQIREVKKNSDVAVGYFQKAISLEPQFSLPYASLIGLAGIQGRAGERDAAQWLEAANQAIPKNVAARLQAISFLTPRYGVSYEFLDRMVAQAEKSLPSDAANYLKYNLVLEKANHFEVIERNKAQALALYKQARSMCDNSEVARAGIVRNY</sequence>
<gene>
    <name evidence="3" type="ORF">H9K75_02315</name>
</gene>
<evidence type="ECO:0000259" key="2">
    <source>
        <dbReference type="Pfam" id="PF13226"/>
    </source>
</evidence>
<feature type="domain" description="DUF4034" evidence="2">
    <location>
        <begin position="47"/>
        <end position="170"/>
    </location>
</feature>
<organism evidence="3 4">
    <name type="scientific">Diaphorobacter aerolatus</name>
    <dbReference type="NCBI Taxonomy" id="1288495"/>
    <lineage>
        <taxon>Bacteria</taxon>
        <taxon>Pseudomonadati</taxon>
        <taxon>Pseudomonadota</taxon>
        <taxon>Betaproteobacteria</taxon>
        <taxon>Burkholderiales</taxon>
        <taxon>Comamonadaceae</taxon>
        <taxon>Diaphorobacter</taxon>
    </lineage>
</organism>
<keyword evidence="4" id="KW-1185">Reference proteome</keyword>
<reference evidence="3 4" key="1">
    <citation type="submission" date="2020-08" db="EMBL/GenBank/DDBJ databases">
        <title>Genome sequence of Diaphorobacter aerolatus KACC 16536T.</title>
        <authorList>
            <person name="Hyun D.-W."/>
            <person name="Bae J.-W."/>
        </authorList>
    </citation>
    <scope>NUCLEOTIDE SEQUENCE [LARGE SCALE GENOMIC DNA]</scope>
    <source>
        <strain evidence="3 4">KACC 16536</strain>
    </source>
</reference>
<dbReference type="Gene3D" id="1.25.40.10">
    <property type="entry name" value="Tetratricopeptide repeat domain"/>
    <property type="match status" value="1"/>
</dbReference>
<evidence type="ECO:0000256" key="1">
    <source>
        <dbReference type="SAM" id="SignalP"/>
    </source>
</evidence>
<evidence type="ECO:0000313" key="4">
    <source>
        <dbReference type="Proteomes" id="UP000516028"/>
    </source>
</evidence>
<evidence type="ECO:0000313" key="3">
    <source>
        <dbReference type="EMBL" id="QNP49022.1"/>
    </source>
</evidence>
<dbReference type="RefSeq" id="WP_187724614.1">
    <property type="nucleotide sequence ID" value="NZ_CP060783.1"/>
</dbReference>
<dbReference type="KEGG" id="daer:H9K75_02315"/>
<protein>
    <submittedName>
        <fullName evidence="3">DUF4034 domain-containing protein</fullName>
    </submittedName>
</protein>
<dbReference type="InterPro" id="IPR025115">
    <property type="entry name" value="DUF4034"/>
</dbReference>
<dbReference type="Pfam" id="PF13226">
    <property type="entry name" value="DUF4034"/>
    <property type="match status" value="1"/>
</dbReference>
<keyword evidence="1" id="KW-0732">Signal</keyword>
<dbReference type="Proteomes" id="UP000516028">
    <property type="component" value="Chromosome"/>
</dbReference>
<accession>A0A7H0GL56</accession>
<dbReference type="EMBL" id="CP060783">
    <property type="protein sequence ID" value="QNP49022.1"/>
    <property type="molecule type" value="Genomic_DNA"/>
</dbReference>
<feature type="signal peptide" evidence="1">
    <location>
        <begin position="1"/>
        <end position="27"/>
    </location>
</feature>
<proteinExistence type="predicted"/>
<dbReference type="InterPro" id="IPR011990">
    <property type="entry name" value="TPR-like_helical_dom_sf"/>
</dbReference>
<dbReference type="AlphaFoldDB" id="A0A7H0GL56"/>